<proteinExistence type="predicted"/>
<dbReference type="STRING" id="1227077.SAMN04515668_4423"/>
<feature type="signal peptide" evidence="1">
    <location>
        <begin position="1"/>
        <end position="25"/>
    </location>
</feature>
<accession>A0A1I6BEF4</accession>
<gene>
    <name evidence="2" type="ORF">SAMN04515668_4423</name>
</gene>
<evidence type="ECO:0000313" key="3">
    <source>
        <dbReference type="Proteomes" id="UP000199029"/>
    </source>
</evidence>
<reference evidence="3" key="1">
    <citation type="submission" date="2016-10" db="EMBL/GenBank/DDBJ databases">
        <authorList>
            <person name="Varghese N."/>
            <person name="Submissions S."/>
        </authorList>
    </citation>
    <scope>NUCLEOTIDE SEQUENCE [LARGE SCALE GENOMIC DNA]</scope>
    <source>
        <strain evidence="3">OR362-8,ATCC BAA-1266,JCM 13504</strain>
    </source>
</reference>
<keyword evidence="1" id="KW-0732">Signal</keyword>
<dbReference type="Proteomes" id="UP000199029">
    <property type="component" value="Unassembled WGS sequence"/>
</dbReference>
<dbReference type="SUPFAM" id="SSF49464">
    <property type="entry name" value="Carboxypeptidase regulatory domain-like"/>
    <property type="match status" value="1"/>
</dbReference>
<dbReference type="GO" id="GO:0004180">
    <property type="term" value="F:carboxypeptidase activity"/>
    <property type="evidence" value="ECO:0007669"/>
    <property type="project" value="UniProtKB-KW"/>
</dbReference>
<keyword evidence="2" id="KW-0645">Protease</keyword>
<sequence length="403" mass="44829">MPYLFVRALCFLLLLSLGSPLPAAAQATLRGTVRDSLTRQPLPFASVFLANTTRGATTDAEGRYVLAGVPAGRYELSATYLGYHLQQQPVVVETGDRRVDLGLLPAAQQLGEVVVRPNPHREADYRRFLELFLGTSTRAQQCRVRNPEALHVEYDEERNQLTATATQALEVENRALGYRLTFYDLDFKADFANEQLLITSISHLVFRELPGGAARQRRWAANRARAYAGSYLHFLRSVHANAVAEAGFEVQRLRRVPNRRRAVADSLKQAIYATGALGQAAVPDSIWRILEQPRALTYLFAPLLPPAAYRRAAGGRVWLRFPDLLAVTYPPGRPDPNYHQLSLTLTPGREQASVLHLQVPVEAEVDATGAPTVPLALLTEGYWGFLQMGDLLPLDYQPVPRNR</sequence>
<evidence type="ECO:0000313" key="2">
    <source>
        <dbReference type="EMBL" id="SFQ79291.1"/>
    </source>
</evidence>
<dbReference type="Gene3D" id="2.60.40.1120">
    <property type="entry name" value="Carboxypeptidase-like, regulatory domain"/>
    <property type="match status" value="1"/>
</dbReference>
<name>A0A1I6BEF4_HYMAR</name>
<organism evidence="2 3">
    <name type="scientific">Hymenobacter arizonensis</name>
    <name type="common">Siccationidurans arizonensis</name>
    <dbReference type="NCBI Taxonomy" id="1227077"/>
    <lineage>
        <taxon>Bacteria</taxon>
        <taxon>Pseudomonadati</taxon>
        <taxon>Bacteroidota</taxon>
        <taxon>Cytophagia</taxon>
        <taxon>Cytophagales</taxon>
        <taxon>Hymenobacteraceae</taxon>
        <taxon>Hymenobacter</taxon>
    </lineage>
</organism>
<dbReference type="InterPro" id="IPR008969">
    <property type="entry name" value="CarboxyPept-like_regulatory"/>
</dbReference>
<dbReference type="AlphaFoldDB" id="A0A1I6BEF4"/>
<dbReference type="OrthoDB" id="1223654at2"/>
<keyword evidence="3" id="KW-1185">Reference proteome</keyword>
<keyword evidence="2" id="KW-0121">Carboxypeptidase</keyword>
<dbReference type="EMBL" id="FOXS01000008">
    <property type="protein sequence ID" value="SFQ79291.1"/>
    <property type="molecule type" value="Genomic_DNA"/>
</dbReference>
<keyword evidence="2" id="KW-0378">Hydrolase</keyword>
<evidence type="ECO:0000256" key="1">
    <source>
        <dbReference type="SAM" id="SignalP"/>
    </source>
</evidence>
<dbReference type="RefSeq" id="WP_092678363.1">
    <property type="nucleotide sequence ID" value="NZ_FOXS01000008.1"/>
</dbReference>
<dbReference type="Pfam" id="PF13715">
    <property type="entry name" value="CarbopepD_reg_2"/>
    <property type="match status" value="1"/>
</dbReference>
<protein>
    <submittedName>
        <fullName evidence="2">Carboxypeptidase regulatory-like domain-containing protein</fullName>
    </submittedName>
</protein>
<feature type="chain" id="PRO_5011705394" evidence="1">
    <location>
        <begin position="26"/>
        <end position="403"/>
    </location>
</feature>